<dbReference type="GO" id="GO:0016887">
    <property type="term" value="F:ATP hydrolysis activity"/>
    <property type="evidence" value="ECO:0007669"/>
    <property type="project" value="InterPro"/>
</dbReference>
<dbReference type="Pfam" id="PF00004">
    <property type="entry name" value="AAA"/>
    <property type="match status" value="1"/>
</dbReference>
<dbReference type="Pfam" id="PF23242">
    <property type="entry name" value="AAA_lid_TRIP13_C"/>
    <property type="match status" value="1"/>
</dbReference>
<dbReference type="InterPro" id="IPR003959">
    <property type="entry name" value="ATPase_AAA_core"/>
</dbReference>
<reference evidence="7 8" key="1">
    <citation type="submission" date="2023-10" db="EMBL/GenBank/DDBJ databases">
        <title>Comparative genomics analysis reveals potential genetic determinants of host preference in Cryptosporidium xiaoi.</title>
        <authorList>
            <person name="Xiao L."/>
            <person name="Li J."/>
        </authorList>
    </citation>
    <scope>NUCLEOTIDE SEQUENCE [LARGE SCALE GENOMIC DNA]</scope>
    <source>
        <strain evidence="7 8">52996</strain>
    </source>
</reference>
<keyword evidence="3 5" id="KW-0067">ATP-binding</keyword>
<sequence>MYEDNNDNKREKSIPNSLSNNLRALTPTLDEIEYKLRRVDNLEKNNEDKFKLISGEMLNNYDKKRQNTFNVVPISVEVCVRSDINIYEYSDPDDRYMKKDLIAYKIRKYFSFQANVGLGRVEVSKIGDSFLRKVCTDINLSLNYIPMEKVNEKDNLLYSSEDIPIYQTELNIYIYQLNKLSEEEYLCDENNINNERNSESPIWRFWLLPNVEFDGLWDSLYYENGLKQQLMDYTSTSLILSDCGIDNNIINWNHLILLYGSPGTGKTSISRAISQKIGIRHYSRYQNMYLIEINAHSLFSKWFSESGKTVVKLFTKIRSLLEEPDSFVTIIIDEIESISSARKQCLGRNEPSDSIRVVNALLTQIDSLKKYSNTLLMTTTNILDSIDEAFLDRADLKLHIPLPSAYTRYLILNECIQEFISKNVLFCNSNKSYIKLLNYKDAILYKNERIKSPQINISNSVLYISKNTEGFSGRNLRKLPFITLLSCYQFGIPLDIQVFIEKMKQIIDDKPEVLRN</sequence>
<dbReference type="EMBL" id="JAWDEY010000011">
    <property type="protein sequence ID" value="KAK6589683.1"/>
    <property type="molecule type" value="Genomic_DNA"/>
</dbReference>
<dbReference type="FunFam" id="3.40.50.300:FF:001494">
    <property type="entry name" value="Pachytene checkpoint component Pch2"/>
    <property type="match status" value="1"/>
</dbReference>
<dbReference type="Gene3D" id="3.40.50.300">
    <property type="entry name" value="P-loop containing nucleotide triphosphate hydrolases"/>
    <property type="match status" value="1"/>
</dbReference>
<dbReference type="InterPro" id="IPR027417">
    <property type="entry name" value="P-loop_NTPase"/>
</dbReference>
<protein>
    <submittedName>
        <fullName evidence="7">Pch2p like AAA ATpase</fullName>
    </submittedName>
</protein>
<name>A0AAV9XYM8_9CRYT</name>
<dbReference type="GO" id="GO:0005524">
    <property type="term" value="F:ATP binding"/>
    <property type="evidence" value="ECO:0007669"/>
    <property type="project" value="UniProtKB-KW"/>
</dbReference>
<dbReference type="GO" id="GO:0051598">
    <property type="term" value="P:meiotic recombination checkpoint signaling"/>
    <property type="evidence" value="ECO:0007669"/>
    <property type="project" value="TreeGrafter"/>
</dbReference>
<dbReference type="InterPro" id="IPR044539">
    <property type="entry name" value="Pch2-like"/>
</dbReference>
<evidence type="ECO:0000313" key="8">
    <source>
        <dbReference type="Proteomes" id="UP001311799"/>
    </source>
</evidence>
<comment type="similarity">
    <text evidence="1">Belongs to the AAA ATPase family. PCH2 subfamily.</text>
</comment>
<evidence type="ECO:0000256" key="3">
    <source>
        <dbReference type="ARBA" id="ARBA00022840"/>
    </source>
</evidence>
<dbReference type="SUPFAM" id="SSF52540">
    <property type="entry name" value="P-loop containing nucleoside triphosphate hydrolases"/>
    <property type="match status" value="1"/>
</dbReference>
<keyword evidence="4" id="KW-0469">Meiosis</keyword>
<dbReference type="PANTHER" id="PTHR45991">
    <property type="entry name" value="PACHYTENE CHECKPOINT PROTEIN 2"/>
    <property type="match status" value="1"/>
</dbReference>
<dbReference type="InterPro" id="IPR003593">
    <property type="entry name" value="AAA+_ATPase"/>
</dbReference>
<dbReference type="SMART" id="SM00382">
    <property type="entry name" value="AAA"/>
    <property type="match status" value="1"/>
</dbReference>
<evidence type="ECO:0000256" key="5">
    <source>
        <dbReference type="RuleBase" id="RU003651"/>
    </source>
</evidence>
<organism evidence="7 8">
    <name type="scientific">Cryptosporidium xiaoi</name>
    <dbReference type="NCBI Taxonomy" id="659607"/>
    <lineage>
        <taxon>Eukaryota</taxon>
        <taxon>Sar</taxon>
        <taxon>Alveolata</taxon>
        <taxon>Apicomplexa</taxon>
        <taxon>Conoidasida</taxon>
        <taxon>Coccidia</taxon>
        <taxon>Eucoccidiorida</taxon>
        <taxon>Eimeriorina</taxon>
        <taxon>Cryptosporidiidae</taxon>
        <taxon>Cryptosporidium</taxon>
    </lineage>
</organism>
<dbReference type="GO" id="GO:0005634">
    <property type="term" value="C:nucleus"/>
    <property type="evidence" value="ECO:0007669"/>
    <property type="project" value="TreeGrafter"/>
</dbReference>
<comment type="caution">
    <text evidence="7">The sequence shown here is derived from an EMBL/GenBank/DDBJ whole genome shotgun (WGS) entry which is preliminary data.</text>
</comment>
<dbReference type="Proteomes" id="UP001311799">
    <property type="component" value="Unassembled WGS sequence"/>
</dbReference>
<dbReference type="InterPro" id="IPR058249">
    <property type="entry name" value="Pch2_C"/>
</dbReference>
<evidence type="ECO:0000313" key="7">
    <source>
        <dbReference type="EMBL" id="KAK6589683.1"/>
    </source>
</evidence>
<keyword evidence="2 5" id="KW-0547">Nucleotide-binding</keyword>
<dbReference type="InterPro" id="IPR003960">
    <property type="entry name" value="ATPase_AAA_CS"/>
</dbReference>
<dbReference type="AlphaFoldDB" id="A0AAV9XYM8"/>
<evidence type="ECO:0000259" key="6">
    <source>
        <dbReference type="SMART" id="SM00382"/>
    </source>
</evidence>
<accession>A0AAV9XYM8</accession>
<gene>
    <name evidence="7" type="ORF">RS030_145</name>
</gene>
<dbReference type="PANTHER" id="PTHR45991:SF1">
    <property type="entry name" value="PACHYTENE CHECKPOINT PROTEIN 2 HOMOLOG"/>
    <property type="match status" value="1"/>
</dbReference>
<dbReference type="GO" id="GO:0005694">
    <property type="term" value="C:chromosome"/>
    <property type="evidence" value="ECO:0007669"/>
    <property type="project" value="TreeGrafter"/>
</dbReference>
<evidence type="ECO:0000256" key="4">
    <source>
        <dbReference type="ARBA" id="ARBA00023254"/>
    </source>
</evidence>
<evidence type="ECO:0000256" key="1">
    <source>
        <dbReference type="ARBA" id="ARBA00007271"/>
    </source>
</evidence>
<evidence type="ECO:0000256" key="2">
    <source>
        <dbReference type="ARBA" id="ARBA00022741"/>
    </source>
</evidence>
<proteinExistence type="inferred from homology"/>
<dbReference type="GO" id="GO:0007131">
    <property type="term" value="P:reciprocal meiotic recombination"/>
    <property type="evidence" value="ECO:0007669"/>
    <property type="project" value="TreeGrafter"/>
</dbReference>
<feature type="domain" description="AAA+ ATPase" evidence="6">
    <location>
        <begin position="252"/>
        <end position="404"/>
    </location>
</feature>
<keyword evidence="8" id="KW-1185">Reference proteome</keyword>
<dbReference type="PROSITE" id="PS00674">
    <property type="entry name" value="AAA"/>
    <property type="match status" value="1"/>
</dbReference>